<dbReference type="Proteomes" id="UP000030016">
    <property type="component" value="Unassembled WGS sequence"/>
</dbReference>
<comment type="caution">
    <text evidence="3">The sequence shown here is derived from an EMBL/GenBank/DDBJ whole genome shotgun (WGS) entry which is preliminary data.</text>
</comment>
<reference evidence="3 4" key="1">
    <citation type="submission" date="2014-01" db="EMBL/GenBank/DDBJ databases">
        <title>Plasmidome dynamics in the species complex Clostridium novyi sensu lato converts strains of independent lineages into distinctly different pathogens.</title>
        <authorList>
            <person name="Skarin H."/>
            <person name="Segerman B."/>
        </authorList>
    </citation>
    <scope>NUCLEOTIDE SEQUENCE [LARGE SCALE GENOMIC DNA]</scope>
    <source>
        <strain evidence="3 4">4570</strain>
    </source>
</reference>
<dbReference type="SUPFAM" id="SSF52980">
    <property type="entry name" value="Restriction endonuclease-like"/>
    <property type="match status" value="1"/>
</dbReference>
<proteinExistence type="inferred from homology"/>
<dbReference type="PANTHER" id="PTHR34039:SF1">
    <property type="entry name" value="UPF0102 PROTEIN YRAN"/>
    <property type="match status" value="1"/>
</dbReference>
<evidence type="ECO:0000313" key="4">
    <source>
        <dbReference type="Proteomes" id="UP000030016"/>
    </source>
</evidence>
<organism evidence="3 4">
    <name type="scientific">Clostridium novyi A str. 4570</name>
    <dbReference type="NCBI Taxonomy" id="1444290"/>
    <lineage>
        <taxon>Bacteria</taxon>
        <taxon>Bacillati</taxon>
        <taxon>Bacillota</taxon>
        <taxon>Clostridia</taxon>
        <taxon>Eubacteriales</taxon>
        <taxon>Clostridiaceae</taxon>
        <taxon>Clostridium</taxon>
    </lineage>
</organism>
<evidence type="ECO:0000256" key="1">
    <source>
        <dbReference type="ARBA" id="ARBA00006738"/>
    </source>
</evidence>
<dbReference type="EMBL" id="JDRX01000005">
    <property type="protein sequence ID" value="KGN02872.1"/>
    <property type="molecule type" value="Genomic_DNA"/>
</dbReference>
<name>A0AA88ZRV9_CLONO</name>
<dbReference type="InterPro" id="IPR011335">
    <property type="entry name" value="Restrct_endonuc-II-like"/>
</dbReference>
<dbReference type="PANTHER" id="PTHR34039">
    <property type="entry name" value="UPF0102 PROTEIN YRAN"/>
    <property type="match status" value="1"/>
</dbReference>
<dbReference type="InterPro" id="IPR003509">
    <property type="entry name" value="UPF0102_YraN-like"/>
</dbReference>
<protein>
    <recommendedName>
        <fullName evidence="2">UPF0102 protein Z969_03705</fullName>
    </recommendedName>
</protein>
<dbReference type="GO" id="GO:0003676">
    <property type="term" value="F:nucleic acid binding"/>
    <property type="evidence" value="ECO:0007669"/>
    <property type="project" value="InterPro"/>
</dbReference>
<dbReference type="RefSeq" id="WP_039249173.1">
    <property type="nucleotide sequence ID" value="NZ_JDRX01000005.1"/>
</dbReference>
<dbReference type="AlphaFoldDB" id="A0AA88ZRV9"/>
<sequence length="120" mass="14115">MYNFNKSIGSYGERISENFLVSKGHKILTKNFRCRSGEIDIISSHNNYICFTEVKTRYNYSFGIPCESVTPTKIKKIRNTAKFYIYVNKLFKNNFKFNVIEIILSKYGNDYSINFIENAF</sequence>
<evidence type="ECO:0000256" key="2">
    <source>
        <dbReference type="HAMAP-Rule" id="MF_00048"/>
    </source>
</evidence>
<dbReference type="CDD" id="cd20736">
    <property type="entry name" value="PoNe_Nuclease"/>
    <property type="match status" value="1"/>
</dbReference>
<dbReference type="NCBIfam" id="NF009150">
    <property type="entry name" value="PRK12497.1-3"/>
    <property type="match status" value="1"/>
</dbReference>
<dbReference type="Pfam" id="PF02021">
    <property type="entry name" value="UPF0102"/>
    <property type="match status" value="1"/>
</dbReference>
<dbReference type="HAMAP" id="MF_00048">
    <property type="entry name" value="UPF0102"/>
    <property type="match status" value="1"/>
</dbReference>
<dbReference type="InterPro" id="IPR011856">
    <property type="entry name" value="tRNA_endonuc-like_dom_sf"/>
</dbReference>
<comment type="similarity">
    <text evidence="1 2">Belongs to the UPF0102 family.</text>
</comment>
<evidence type="ECO:0000313" key="3">
    <source>
        <dbReference type="EMBL" id="KGN02872.1"/>
    </source>
</evidence>
<gene>
    <name evidence="3" type="ORF">Z969_03705</name>
</gene>
<dbReference type="Gene3D" id="3.40.1350.10">
    <property type="match status" value="1"/>
</dbReference>
<accession>A0AA88ZRV9</accession>